<dbReference type="GO" id="GO:0015675">
    <property type="term" value="P:nickel cation transport"/>
    <property type="evidence" value="ECO:0007669"/>
    <property type="project" value="UniProtKB-KW"/>
</dbReference>
<comment type="caution">
    <text evidence="11">The sequence shown here is derived from an EMBL/GenBank/DDBJ whole genome shotgun (WGS) entry which is preliminary data.</text>
</comment>
<feature type="transmembrane region" description="Helical" evidence="9">
    <location>
        <begin position="104"/>
        <end position="121"/>
    </location>
</feature>
<comment type="subcellular location">
    <subcellularLocation>
        <location evidence="1 9">Cell membrane</location>
        <topology evidence="1 9">Multi-pass membrane protein</topology>
    </subcellularLocation>
</comment>
<dbReference type="GO" id="GO:0005886">
    <property type="term" value="C:plasma membrane"/>
    <property type="evidence" value="ECO:0007669"/>
    <property type="project" value="UniProtKB-SubCell"/>
</dbReference>
<proteinExistence type="inferred from homology"/>
<evidence type="ECO:0000256" key="6">
    <source>
        <dbReference type="ARBA" id="ARBA00022989"/>
    </source>
</evidence>
<organism evidence="11 12">
    <name type="scientific">Mammaliicoccus sciuri</name>
    <name type="common">Staphylococcus sciuri</name>
    <dbReference type="NCBI Taxonomy" id="1296"/>
    <lineage>
        <taxon>Bacteria</taxon>
        <taxon>Bacillati</taxon>
        <taxon>Bacillota</taxon>
        <taxon>Bacilli</taxon>
        <taxon>Bacillales</taxon>
        <taxon>Staphylococcaceae</taxon>
        <taxon>Mammaliicoccus</taxon>
    </lineage>
</organism>
<dbReference type="GO" id="GO:0055085">
    <property type="term" value="P:transmembrane transport"/>
    <property type="evidence" value="ECO:0007669"/>
    <property type="project" value="InterPro"/>
</dbReference>
<evidence type="ECO:0000256" key="1">
    <source>
        <dbReference type="ARBA" id="ARBA00004651"/>
    </source>
</evidence>
<evidence type="ECO:0000256" key="8">
    <source>
        <dbReference type="ARBA" id="ARBA00023136"/>
    </source>
</evidence>
<evidence type="ECO:0000256" key="4">
    <source>
        <dbReference type="ARBA" id="ARBA00022596"/>
    </source>
</evidence>
<keyword evidence="5 9" id="KW-0812">Transmembrane</keyword>
<evidence type="ECO:0000256" key="5">
    <source>
        <dbReference type="ARBA" id="ARBA00022692"/>
    </source>
</evidence>
<dbReference type="RefSeq" id="WP_096791610.1">
    <property type="nucleotide sequence ID" value="NZ_CP094817.1"/>
</dbReference>
<keyword evidence="4" id="KW-0533">Nickel</keyword>
<dbReference type="PANTHER" id="PTHR43005">
    <property type="entry name" value="BLR7065 PROTEIN"/>
    <property type="match status" value="1"/>
</dbReference>
<reference evidence="11" key="1">
    <citation type="submission" date="2022-07" db="EMBL/GenBank/DDBJ databases">
        <title>Bacterial species isolated from the porcine tonsil microbiota.</title>
        <authorList>
            <person name="Oliveira I.M.F."/>
        </authorList>
    </citation>
    <scope>NUCLEOTIDE SEQUENCE</scope>
    <source>
        <strain evidence="11">8QC2O2</strain>
    </source>
</reference>
<accession>A0AAW5LKE8</accession>
<gene>
    <name evidence="11" type="ORF">NQ032_10055</name>
</gene>
<dbReference type="EMBL" id="JANILD010000004">
    <property type="protein sequence ID" value="MCQ9303941.1"/>
    <property type="molecule type" value="Genomic_DNA"/>
</dbReference>
<feature type="domain" description="ABC transmembrane type-1" evidence="10">
    <location>
        <begin position="67"/>
        <end position="281"/>
    </location>
</feature>
<evidence type="ECO:0000256" key="7">
    <source>
        <dbReference type="ARBA" id="ARBA00023112"/>
    </source>
</evidence>
<dbReference type="Proteomes" id="UP001204068">
    <property type="component" value="Unassembled WGS sequence"/>
</dbReference>
<evidence type="ECO:0000256" key="2">
    <source>
        <dbReference type="ARBA" id="ARBA00022448"/>
    </source>
</evidence>
<dbReference type="AlphaFoldDB" id="A0AAW5LKE8"/>
<evidence type="ECO:0000313" key="11">
    <source>
        <dbReference type="EMBL" id="MCQ9303941.1"/>
    </source>
</evidence>
<keyword evidence="6 9" id="KW-1133">Transmembrane helix</keyword>
<dbReference type="InterPro" id="IPR000515">
    <property type="entry name" value="MetI-like"/>
</dbReference>
<keyword evidence="3" id="KW-1003">Cell membrane</keyword>
<name>A0AAW5LKE8_MAMSC</name>
<dbReference type="SUPFAM" id="SSF161098">
    <property type="entry name" value="MetI-like"/>
    <property type="match status" value="1"/>
</dbReference>
<keyword evidence="8 9" id="KW-0472">Membrane</keyword>
<feature type="transmembrane region" description="Helical" evidence="9">
    <location>
        <begin position="69"/>
        <end position="92"/>
    </location>
</feature>
<evidence type="ECO:0000256" key="9">
    <source>
        <dbReference type="RuleBase" id="RU363032"/>
    </source>
</evidence>
<dbReference type="CDD" id="cd06261">
    <property type="entry name" value="TM_PBP2"/>
    <property type="match status" value="1"/>
</dbReference>
<keyword evidence="2 9" id="KW-0813">Transport</keyword>
<dbReference type="Gene3D" id="1.10.3720.10">
    <property type="entry name" value="MetI-like"/>
    <property type="match status" value="1"/>
</dbReference>
<evidence type="ECO:0000259" key="10">
    <source>
        <dbReference type="PROSITE" id="PS50928"/>
    </source>
</evidence>
<sequence length="292" mass="33289">MASKYFKYLMIVPALIILAMVTFYPMINSFWISLHEWDLTTSNKIGQFIGLDNYIRAFKDPIFWNSVKVTLIFTLATVFITIALAILIGLLLSRDKKYFSFIRAILIIPFALSPALVGYSWKFMLNPDYGVFDKIIGTIFPPLDHIVWLGNPMTALFALVSVAVWIWLPFMSLMFISGIMGLPEEVYEAARMDGANYIQIFFKITLPLLRPIILLATILMTMFALKQFDPIVTMTSGGPGNSTEVLNFLVYQTSFRYFEMGYGAALGYILAIITIIFVMIYMRKLVKGDEWS</sequence>
<evidence type="ECO:0000256" key="3">
    <source>
        <dbReference type="ARBA" id="ARBA00022475"/>
    </source>
</evidence>
<feature type="transmembrane region" description="Helical" evidence="9">
    <location>
        <begin position="7"/>
        <end position="27"/>
    </location>
</feature>
<comment type="similarity">
    <text evidence="9">Belongs to the binding-protein-dependent transport system permease family.</text>
</comment>
<dbReference type="PROSITE" id="PS50928">
    <property type="entry name" value="ABC_TM1"/>
    <property type="match status" value="1"/>
</dbReference>
<dbReference type="InterPro" id="IPR035906">
    <property type="entry name" value="MetI-like_sf"/>
</dbReference>
<evidence type="ECO:0000313" key="12">
    <source>
        <dbReference type="Proteomes" id="UP001204068"/>
    </source>
</evidence>
<dbReference type="Pfam" id="PF00528">
    <property type="entry name" value="BPD_transp_1"/>
    <property type="match status" value="1"/>
</dbReference>
<keyword evidence="7" id="KW-0921">Nickel transport</keyword>
<dbReference type="PANTHER" id="PTHR43005:SF1">
    <property type="entry name" value="SPERMIDINE_PUTRESCINE TRANSPORT SYSTEM PERMEASE PROTEIN"/>
    <property type="match status" value="1"/>
</dbReference>
<protein>
    <submittedName>
        <fullName evidence="11">Sugar ABC transporter permease</fullName>
    </submittedName>
</protein>
<feature type="transmembrane region" description="Helical" evidence="9">
    <location>
        <begin position="260"/>
        <end position="282"/>
    </location>
</feature>
<keyword evidence="7" id="KW-0406">Ion transport</keyword>
<feature type="transmembrane region" description="Helical" evidence="9">
    <location>
        <begin position="200"/>
        <end position="225"/>
    </location>
</feature>
<feature type="transmembrane region" description="Helical" evidence="9">
    <location>
        <begin position="155"/>
        <end position="179"/>
    </location>
</feature>